<keyword evidence="5" id="KW-0547">Nucleotide-binding</keyword>
<keyword evidence="4" id="KW-0808">Transferase</keyword>
<dbReference type="Proteomes" id="UP000183038">
    <property type="component" value="Unassembled WGS sequence"/>
</dbReference>
<dbReference type="SMART" id="SM00388">
    <property type="entry name" value="HisKA"/>
    <property type="match status" value="1"/>
</dbReference>
<dbReference type="EC" id="2.7.13.3" evidence="2"/>
<evidence type="ECO:0000256" key="4">
    <source>
        <dbReference type="ARBA" id="ARBA00022679"/>
    </source>
</evidence>
<comment type="catalytic activity">
    <reaction evidence="1">
        <text>ATP + protein L-histidine = ADP + protein N-phospho-L-histidine.</text>
        <dbReference type="EC" id="2.7.13.3"/>
    </reaction>
</comment>
<dbReference type="GO" id="GO:0000155">
    <property type="term" value="F:phosphorelay sensor kinase activity"/>
    <property type="evidence" value="ECO:0007669"/>
    <property type="project" value="InterPro"/>
</dbReference>
<evidence type="ECO:0000256" key="8">
    <source>
        <dbReference type="ARBA" id="ARBA00023012"/>
    </source>
</evidence>
<evidence type="ECO:0000259" key="15">
    <source>
        <dbReference type="PROSITE" id="PS50109"/>
    </source>
</evidence>
<dbReference type="InterPro" id="IPR011110">
    <property type="entry name" value="Reg_prop"/>
</dbReference>
<dbReference type="Pfam" id="PF00512">
    <property type="entry name" value="HisKA"/>
    <property type="match status" value="1"/>
</dbReference>
<dbReference type="InterPro" id="IPR036890">
    <property type="entry name" value="HATPase_C_sf"/>
</dbReference>
<evidence type="ECO:0000256" key="10">
    <source>
        <dbReference type="ARBA" id="ARBA00023125"/>
    </source>
</evidence>
<keyword evidence="8" id="KW-0902">Two-component regulatory system</keyword>
<dbReference type="Gene3D" id="2.60.40.10">
    <property type="entry name" value="Immunoglobulins"/>
    <property type="match status" value="1"/>
</dbReference>
<dbReference type="InterPro" id="IPR009057">
    <property type="entry name" value="Homeodomain-like_sf"/>
</dbReference>
<accession>A0A1H4MWB9</accession>
<dbReference type="PANTHER" id="PTHR43547">
    <property type="entry name" value="TWO-COMPONENT HISTIDINE KINASE"/>
    <property type="match status" value="1"/>
</dbReference>
<dbReference type="CDD" id="cd17574">
    <property type="entry name" value="REC_OmpR"/>
    <property type="match status" value="1"/>
</dbReference>
<keyword evidence="9" id="KW-0805">Transcription regulation</keyword>
<keyword evidence="13" id="KW-1133">Transmembrane helix</keyword>
<dbReference type="PRINTS" id="PR00344">
    <property type="entry name" value="BCTRLSENSOR"/>
</dbReference>
<dbReference type="Gene3D" id="1.10.287.130">
    <property type="match status" value="1"/>
</dbReference>
<dbReference type="InterPro" id="IPR036097">
    <property type="entry name" value="HisK_dim/P_sf"/>
</dbReference>
<dbReference type="InterPro" id="IPR015943">
    <property type="entry name" value="WD40/YVTN_repeat-like_dom_sf"/>
</dbReference>
<organism evidence="17 18">
    <name type="scientific">Maribacter dokdonensis</name>
    <dbReference type="NCBI Taxonomy" id="320912"/>
    <lineage>
        <taxon>Bacteria</taxon>
        <taxon>Pseudomonadati</taxon>
        <taxon>Bacteroidota</taxon>
        <taxon>Flavobacteriia</taxon>
        <taxon>Flavobacteriales</taxon>
        <taxon>Flavobacteriaceae</taxon>
        <taxon>Maribacter</taxon>
    </lineage>
</organism>
<dbReference type="Pfam" id="PF12833">
    <property type="entry name" value="HTH_18"/>
    <property type="match status" value="1"/>
</dbReference>
<dbReference type="FunFam" id="3.30.565.10:FF:000037">
    <property type="entry name" value="Hybrid sensor histidine kinase/response regulator"/>
    <property type="match status" value="1"/>
</dbReference>
<sequence>MGWSVEFNILNFFYYPLLVRCISLLCTLLFQLSFLFAQDDVRIKYYSLEDGISQVTINELLKDSLGFVWIGTQDGLNRFDGKNFKTYKYDESDDASISGNHVTSLLEDKSGNIWVGTLGNGLNLYNYELDVFRSIDLENLVPNETILDIVVDQKSNVWITTRKSGLYKITSDGEHFIQENFLKNTSLSGLYFDNSHNLWVGGYNGTVYKFDLNTGTSSAILSDISLEGDVQAFFRSNEKLFIGTDVGMFLYDTNSKKLQKINLNKSGGSPTRHVVAFLKADDSTVWVGTGSGLFLFDVYALEVVQNIQYSENETDGLSNNTVQSLLKNSENQILVGTANNLNLLDFKSPYFKNISKNKKGSQVLNDNVIFSILKDGKDLWVGTSDGGLNLIREDNVYSFQENQNDPFSISGNVIREICKDEANQRIWIATTRGLSMIDLKTFDIENPKFKIFRHVKRNPNTISSDFLKGIALDSSGVVWGATFGHGIFSLKMDSNGNEKIYRYKNEKGNSNSLINDFAQCITIDRIGDIWIGSQGGLTKLSFKNYLNPIFTNYTRNDVENSLSHNSVYDILVDDENNKWVATRYGLNLWQQDGTFKSWTEQNQFTSAIIYGVQDDLDGNLWLGTTAGIVHFNPGSNQFKQYGVQDGIQSNEFDIHARFRDDQGFIYLGGIDGLTYFHPRDLTSIDAPQPLYFSDFRIKDQVIKANSSPKSALKKSLLKTKELKFNNNHFPFYLQFSSVDFRLNKQIEYGYKLLSNNKEWNMLKDPEIQFLNLPSGNHTLLVNGFSRGVEWDQEPLIMKLHIIPPWWSTWWAYMLYVILAVVLAYFFYKFQVSRKLAFAESNRLKEIDQLKNSLYTNITHEFRTPLTVILGMAETIKENLGEKEFVRVNKPLEMISRNGKSLLHLVNKMLELAKLESGNIELQLVKIDVISFIKYICESFQSYVYEKNVNLVVYSEVDSLIIDVDENKLQTIIYNLLSNAIKFLGDGDKIIVHLNSTAENSSSQFLIKVKDNGMGISKDDLPHIFNRFYQADASINKSSKGTGIGLSLTKNFIELMGGNISVKSELSKGTEFTVYLPIFTTAKRQDLEFKDIEIPVFENDGLKEDIKPQYLKENNLPVALIIEDNVDVVYFLKNSLETKYQTVCADNGKIGVEKALSELPDIIICDVMMPVMDGYEVCKTLKSDKRTDHIPIIMLTAKSTQKDRIVGLSHGADAYLVKPFEKAELFIRLDQLIALRKKMVNKFESDGLAVFLKTQTKNPRVQFIQKVIEIIQQEMANSNFGPKQLAFKLQLSESQTYRKLKTITDKSTAVFIRSVRLNRAKEMLYESDMTISEIAYSVGFNDPSWFSRAFKNEFGYAPSAIDK</sequence>
<dbReference type="InterPro" id="IPR018062">
    <property type="entry name" value="HTH_AraC-typ_CS"/>
</dbReference>
<dbReference type="SUPFAM" id="SSF47384">
    <property type="entry name" value="Homodimeric domain of signal transducing histidine kinase"/>
    <property type="match status" value="1"/>
</dbReference>
<dbReference type="SUPFAM" id="SSF50998">
    <property type="entry name" value="Quinoprotein alcohol dehydrogenase-like"/>
    <property type="match status" value="1"/>
</dbReference>
<keyword evidence="6 17" id="KW-0418">Kinase</keyword>
<feature type="domain" description="Response regulatory" evidence="16">
    <location>
        <begin position="1117"/>
        <end position="1232"/>
    </location>
</feature>
<evidence type="ECO:0000256" key="2">
    <source>
        <dbReference type="ARBA" id="ARBA00012438"/>
    </source>
</evidence>
<dbReference type="Gene3D" id="3.30.565.10">
    <property type="entry name" value="Histidine kinase-like ATPase, C-terminal domain"/>
    <property type="match status" value="1"/>
</dbReference>
<dbReference type="SMART" id="SM00387">
    <property type="entry name" value="HATPase_c"/>
    <property type="match status" value="1"/>
</dbReference>
<dbReference type="Gene3D" id="1.10.10.60">
    <property type="entry name" value="Homeodomain-like"/>
    <property type="match status" value="1"/>
</dbReference>
<feature type="transmembrane region" description="Helical" evidence="13">
    <location>
        <begin position="809"/>
        <end position="827"/>
    </location>
</feature>
<dbReference type="InterPro" id="IPR018060">
    <property type="entry name" value="HTH_AraC"/>
</dbReference>
<evidence type="ECO:0000259" key="16">
    <source>
        <dbReference type="PROSITE" id="PS50110"/>
    </source>
</evidence>
<evidence type="ECO:0000313" key="18">
    <source>
        <dbReference type="Proteomes" id="UP000183038"/>
    </source>
</evidence>
<feature type="transmembrane region" description="Helical" evidence="13">
    <location>
        <begin position="12"/>
        <end position="37"/>
    </location>
</feature>
<dbReference type="Gene3D" id="3.40.50.2300">
    <property type="match status" value="1"/>
</dbReference>
<keyword evidence="10" id="KW-0238">DNA-binding</keyword>
<dbReference type="PROSITE" id="PS01124">
    <property type="entry name" value="HTH_ARAC_FAMILY_2"/>
    <property type="match status" value="1"/>
</dbReference>
<evidence type="ECO:0000256" key="11">
    <source>
        <dbReference type="ARBA" id="ARBA00023163"/>
    </source>
</evidence>
<dbReference type="Pfam" id="PF02518">
    <property type="entry name" value="HATPase_c"/>
    <property type="match status" value="1"/>
</dbReference>
<keyword evidence="11" id="KW-0804">Transcription</keyword>
<evidence type="ECO:0000313" key="17">
    <source>
        <dbReference type="EMBL" id="SEB86652.1"/>
    </source>
</evidence>
<dbReference type="CDD" id="cd00082">
    <property type="entry name" value="HisKA"/>
    <property type="match status" value="1"/>
</dbReference>
<dbReference type="SMART" id="SM00342">
    <property type="entry name" value="HTH_ARAC"/>
    <property type="match status" value="1"/>
</dbReference>
<dbReference type="SMART" id="SM00448">
    <property type="entry name" value="REC"/>
    <property type="match status" value="1"/>
</dbReference>
<dbReference type="GO" id="GO:0043565">
    <property type="term" value="F:sequence-specific DNA binding"/>
    <property type="evidence" value="ECO:0007669"/>
    <property type="project" value="InterPro"/>
</dbReference>
<dbReference type="EMBL" id="FNTB01000001">
    <property type="protein sequence ID" value="SEB86652.1"/>
    <property type="molecule type" value="Genomic_DNA"/>
</dbReference>
<evidence type="ECO:0000256" key="7">
    <source>
        <dbReference type="ARBA" id="ARBA00022840"/>
    </source>
</evidence>
<dbReference type="Pfam" id="PF07494">
    <property type="entry name" value="Reg_prop"/>
    <property type="match status" value="1"/>
</dbReference>
<dbReference type="InterPro" id="IPR004358">
    <property type="entry name" value="Sig_transdc_His_kin-like_C"/>
</dbReference>
<feature type="modified residue" description="4-aspartylphosphate" evidence="12">
    <location>
        <position position="1165"/>
    </location>
</feature>
<dbReference type="SUPFAM" id="SSF46689">
    <property type="entry name" value="Homeodomain-like"/>
    <property type="match status" value="1"/>
</dbReference>
<evidence type="ECO:0000256" key="1">
    <source>
        <dbReference type="ARBA" id="ARBA00000085"/>
    </source>
</evidence>
<dbReference type="PROSITE" id="PS50109">
    <property type="entry name" value="HIS_KIN"/>
    <property type="match status" value="1"/>
</dbReference>
<dbReference type="PROSITE" id="PS50110">
    <property type="entry name" value="RESPONSE_REGULATORY"/>
    <property type="match status" value="1"/>
</dbReference>
<gene>
    <name evidence="17" type="ORF">SAMN05192540_1754</name>
</gene>
<keyword evidence="3 12" id="KW-0597">Phosphoprotein</keyword>
<dbReference type="InterPro" id="IPR003594">
    <property type="entry name" value="HATPase_dom"/>
</dbReference>
<evidence type="ECO:0000256" key="3">
    <source>
        <dbReference type="ARBA" id="ARBA00022553"/>
    </source>
</evidence>
<dbReference type="InterPro" id="IPR011047">
    <property type="entry name" value="Quinoprotein_ADH-like_sf"/>
</dbReference>
<feature type="domain" description="HTH araC/xylS-type" evidence="14">
    <location>
        <begin position="1264"/>
        <end position="1362"/>
    </location>
</feature>
<keyword evidence="13" id="KW-0812">Transmembrane</keyword>
<dbReference type="InterPro" id="IPR011006">
    <property type="entry name" value="CheY-like_superfamily"/>
</dbReference>
<dbReference type="Pfam" id="PF00072">
    <property type="entry name" value="Response_reg"/>
    <property type="match status" value="1"/>
</dbReference>
<dbReference type="GO" id="GO:0003700">
    <property type="term" value="F:DNA-binding transcription factor activity"/>
    <property type="evidence" value="ECO:0007669"/>
    <property type="project" value="InterPro"/>
</dbReference>
<dbReference type="InterPro" id="IPR001789">
    <property type="entry name" value="Sig_transdc_resp-reg_receiver"/>
</dbReference>
<dbReference type="PANTHER" id="PTHR43547:SF2">
    <property type="entry name" value="HYBRID SIGNAL TRANSDUCTION HISTIDINE KINASE C"/>
    <property type="match status" value="1"/>
</dbReference>
<name>A0A1H4MWB9_9FLAO</name>
<evidence type="ECO:0000256" key="13">
    <source>
        <dbReference type="SAM" id="Phobius"/>
    </source>
</evidence>
<dbReference type="SUPFAM" id="SSF63829">
    <property type="entry name" value="Calcium-dependent phosphotriesterase"/>
    <property type="match status" value="1"/>
</dbReference>
<evidence type="ECO:0000256" key="9">
    <source>
        <dbReference type="ARBA" id="ARBA00023015"/>
    </source>
</evidence>
<protein>
    <recommendedName>
        <fullName evidence="2">histidine kinase</fullName>
        <ecNumber evidence="2">2.7.13.3</ecNumber>
    </recommendedName>
</protein>
<keyword evidence="7" id="KW-0067">ATP-binding</keyword>
<evidence type="ECO:0000259" key="14">
    <source>
        <dbReference type="PROSITE" id="PS01124"/>
    </source>
</evidence>
<evidence type="ECO:0000256" key="5">
    <source>
        <dbReference type="ARBA" id="ARBA00022741"/>
    </source>
</evidence>
<dbReference type="InterPro" id="IPR013783">
    <property type="entry name" value="Ig-like_fold"/>
</dbReference>
<feature type="domain" description="Histidine kinase" evidence="15">
    <location>
        <begin position="856"/>
        <end position="1079"/>
    </location>
</feature>
<dbReference type="InterPro" id="IPR005467">
    <property type="entry name" value="His_kinase_dom"/>
</dbReference>
<proteinExistence type="predicted"/>
<evidence type="ECO:0000256" key="12">
    <source>
        <dbReference type="PROSITE-ProRule" id="PRU00169"/>
    </source>
</evidence>
<dbReference type="GO" id="GO:0005524">
    <property type="term" value="F:ATP binding"/>
    <property type="evidence" value="ECO:0007669"/>
    <property type="project" value="UniProtKB-KW"/>
</dbReference>
<dbReference type="Gene3D" id="2.130.10.10">
    <property type="entry name" value="YVTN repeat-like/Quinoprotein amine dehydrogenase"/>
    <property type="match status" value="2"/>
</dbReference>
<evidence type="ECO:0000256" key="6">
    <source>
        <dbReference type="ARBA" id="ARBA00022777"/>
    </source>
</evidence>
<dbReference type="PROSITE" id="PS00041">
    <property type="entry name" value="HTH_ARAC_FAMILY_1"/>
    <property type="match status" value="1"/>
</dbReference>
<dbReference type="InterPro" id="IPR003661">
    <property type="entry name" value="HisK_dim/P_dom"/>
</dbReference>
<keyword evidence="13" id="KW-0472">Membrane</keyword>
<dbReference type="SUPFAM" id="SSF55874">
    <property type="entry name" value="ATPase domain of HSP90 chaperone/DNA topoisomerase II/histidine kinase"/>
    <property type="match status" value="1"/>
</dbReference>
<dbReference type="SUPFAM" id="SSF52172">
    <property type="entry name" value="CheY-like"/>
    <property type="match status" value="1"/>
</dbReference>
<reference evidence="17 18" key="1">
    <citation type="submission" date="2016-10" db="EMBL/GenBank/DDBJ databases">
        <authorList>
            <person name="de Groot N.N."/>
        </authorList>
    </citation>
    <scope>NUCLEOTIDE SEQUENCE [LARGE SCALE GENOMIC DNA]</scope>
    <source>
        <strain evidence="17 18">MAR_2009_71</strain>
    </source>
</reference>